<sequence>MRMSKRAEKALRASIKHWEIDVLENGELPIRMGCKLCNVYYCSFTCPISKRTGKLYCEKTAYSSYRYKHRHSDNTPEMKEQARRMIKFMKSLLPKKGKL</sequence>
<protein>
    <submittedName>
        <fullName evidence="1">Uncharacterized protein</fullName>
    </submittedName>
</protein>
<accession>A0A0F8WHK2</accession>
<dbReference type="EMBL" id="LAZR01069467">
    <property type="protein sequence ID" value="KKK47655.1"/>
    <property type="molecule type" value="Genomic_DNA"/>
</dbReference>
<evidence type="ECO:0000313" key="1">
    <source>
        <dbReference type="EMBL" id="KKK47655.1"/>
    </source>
</evidence>
<name>A0A0F8WHK2_9ZZZZ</name>
<comment type="caution">
    <text evidence="1">The sequence shown here is derived from an EMBL/GenBank/DDBJ whole genome shotgun (WGS) entry which is preliminary data.</text>
</comment>
<gene>
    <name evidence="1" type="ORF">LCGC14_3153030</name>
</gene>
<organism evidence="1">
    <name type="scientific">marine sediment metagenome</name>
    <dbReference type="NCBI Taxonomy" id="412755"/>
    <lineage>
        <taxon>unclassified sequences</taxon>
        <taxon>metagenomes</taxon>
        <taxon>ecological metagenomes</taxon>
    </lineage>
</organism>
<proteinExistence type="predicted"/>
<dbReference type="AlphaFoldDB" id="A0A0F8WHK2"/>
<reference evidence="1" key="1">
    <citation type="journal article" date="2015" name="Nature">
        <title>Complex archaea that bridge the gap between prokaryotes and eukaryotes.</title>
        <authorList>
            <person name="Spang A."/>
            <person name="Saw J.H."/>
            <person name="Jorgensen S.L."/>
            <person name="Zaremba-Niedzwiedzka K."/>
            <person name="Martijn J."/>
            <person name="Lind A.E."/>
            <person name="van Eijk R."/>
            <person name="Schleper C."/>
            <person name="Guy L."/>
            <person name="Ettema T.J."/>
        </authorList>
    </citation>
    <scope>NUCLEOTIDE SEQUENCE</scope>
</reference>